<dbReference type="AlphaFoldDB" id="A0A095SMN6"/>
<evidence type="ECO:0000256" key="1">
    <source>
        <dbReference type="SAM" id="Phobius"/>
    </source>
</evidence>
<evidence type="ECO:0000313" key="3">
    <source>
        <dbReference type="Proteomes" id="UP000029444"/>
    </source>
</evidence>
<proteinExistence type="predicted"/>
<keyword evidence="1" id="KW-0472">Membrane</keyword>
<sequence length="271" mass="30059">MDEKPPRTKANGLPEDTRPFVAPCRAIQPSAPLRWLRKGWQDFCAAPRVSLIYGFIMLVISYLITAAAWAFGNMGLYLSLISGFVFLGPILALNLYGISIQLQQGKQPSLSESFRQVRICIGDALTFTVIMVVVFLVWARAANLIYIFYPVNEWRVEDVLLFFGVGSSVGALFCAIVFTASAFSLPMIMDRETDMVTGVITSANAVLRNKLALFVWASLIGICLLIGLLTAYVGLMILLPVLGYATWHAYRESIDASEWDARFELPPEDSE</sequence>
<dbReference type="PATRIC" id="fig|1177154.3.peg.1087"/>
<dbReference type="Pfam" id="PF09955">
    <property type="entry name" value="DUF2189"/>
    <property type="match status" value="1"/>
</dbReference>
<protein>
    <recommendedName>
        <fullName evidence="4">DUF2189 domain-containing protein</fullName>
    </recommendedName>
</protein>
<feature type="transmembrane region" description="Helical" evidence="1">
    <location>
        <begin position="51"/>
        <end position="71"/>
    </location>
</feature>
<feature type="transmembrane region" description="Helical" evidence="1">
    <location>
        <begin position="77"/>
        <end position="98"/>
    </location>
</feature>
<dbReference type="eggNOG" id="COG5473">
    <property type="taxonomic scope" value="Bacteria"/>
</dbReference>
<dbReference type="RefSeq" id="WP_035231065.1">
    <property type="nucleotide sequence ID" value="NZ_ARXV01000003.1"/>
</dbReference>
<evidence type="ECO:0008006" key="4">
    <source>
        <dbReference type="Google" id="ProtNLM"/>
    </source>
</evidence>
<dbReference type="EMBL" id="ARXV01000003">
    <property type="protein sequence ID" value="KGD65847.1"/>
    <property type="molecule type" value="Genomic_DNA"/>
</dbReference>
<dbReference type="STRING" id="1177154.Y5S_01071"/>
<reference evidence="2 3" key="1">
    <citation type="submission" date="2012-09" db="EMBL/GenBank/DDBJ databases">
        <title>Genome Sequence of alkane-degrading Bacterium Alcanivorax sp. 19-m-6.</title>
        <authorList>
            <person name="Lai Q."/>
            <person name="Shao Z."/>
        </authorList>
    </citation>
    <scope>NUCLEOTIDE SEQUENCE [LARGE SCALE GENOMIC DNA]</scope>
    <source>
        <strain evidence="2 3">19-m-6</strain>
    </source>
</reference>
<comment type="caution">
    <text evidence="2">The sequence shown here is derived from an EMBL/GenBank/DDBJ whole genome shotgun (WGS) entry which is preliminary data.</text>
</comment>
<dbReference type="InterPro" id="IPR018692">
    <property type="entry name" value="DUF2189"/>
</dbReference>
<feature type="transmembrane region" description="Helical" evidence="1">
    <location>
        <begin position="119"/>
        <end position="139"/>
    </location>
</feature>
<keyword evidence="3" id="KW-1185">Reference proteome</keyword>
<keyword evidence="1" id="KW-1133">Transmembrane helix</keyword>
<evidence type="ECO:0000313" key="2">
    <source>
        <dbReference type="EMBL" id="KGD65847.1"/>
    </source>
</evidence>
<organism evidence="2 3">
    <name type="scientific">Alcanivorax nanhaiticus</name>
    <dbReference type="NCBI Taxonomy" id="1177154"/>
    <lineage>
        <taxon>Bacteria</taxon>
        <taxon>Pseudomonadati</taxon>
        <taxon>Pseudomonadota</taxon>
        <taxon>Gammaproteobacteria</taxon>
        <taxon>Oceanospirillales</taxon>
        <taxon>Alcanivoracaceae</taxon>
        <taxon>Alcanivorax</taxon>
    </lineage>
</organism>
<gene>
    <name evidence="2" type="ORF">Y5S_01071</name>
</gene>
<feature type="transmembrane region" description="Helical" evidence="1">
    <location>
        <begin position="211"/>
        <end position="239"/>
    </location>
</feature>
<accession>A0A095SMN6</accession>
<dbReference type="Proteomes" id="UP000029444">
    <property type="component" value="Unassembled WGS sequence"/>
</dbReference>
<feature type="transmembrane region" description="Helical" evidence="1">
    <location>
        <begin position="159"/>
        <end position="185"/>
    </location>
</feature>
<name>A0A095SMN6_9GAMM</name>
<dbReference type="OrthoDB" id="5621705at2"/>
<keyword evidence="1" id="KW-0812">Transmembrane</keyword>